<evidence type="ECO:0000313" key="15">
    <source>
        <dbReference type="Proteomes" id="UP000830116"/>
    </source>
</evidence>
<organism evidence="14 15">
    <name type="scientific">Bdellovibrio reynosensis</name>
    <dbReference type="NCBI Taxonomy" id="2835041"/>
    <lineage>
        <taxon>Bacteria</taxon>
        <taxon>Pseudomonadati</taxon>
        <taxon>Bdellovibrionota</taxon>
        <taxon>Bdellovibrionia</taxon>
        <taxon>Bdellovibrionales</taxon>
        <taxon>Pseudobdellovibrionaceae</taxon>
        <taxon>Bdellovibrio</taxon>
    </lineage>
</organism>
<sequence>MSYQVIARKWRPQSFTDVVGQNHITQTLTNALKNGRLPHALLFTGPRGTGKTSSARILAKALRCPNAQGFVPCNECYSCKEIASGSSVDVIEIDGASNNGVDAIRELRETVAFMPSSGSYKIYIIDEVHMLSTSAFNALLKTLEEPPSHVVFIMATTEVHKIPQTILSRCQRFDFRRISTRQITERLKLICDQEGVSAEDEALWVIARQGDGSMRDSQSLLDQVITFANGALTRANVVEILGLTDRALLFETVNALIDRDSQAVLKVIEKIAAAGFEPHLFSQDLLEMIRNLLLVKVSESQAGQILEMPDSELQTLTEMSQRLSEEDIHMLFDMALKGGNDIPRAQDPRIVLEVTLLRMASAPKLVDLKTLLQGGLPSSHSAGGARPYTPPVAPAVKGHRRLNESQKVSDAPAGLEAMKAALDKKAAAPKTTPQPTKAEAPASAEASPKVATGSTPAEKWVNFVELIRQDDALFAAKVENLLFAKEEGKLISLGVPAKLAFLKEQMADPQVRKKLQGFIDSYWGGGYSFEVLMTRDQVGESAQALQQKKVQMAEEDLRNKIAENPMVKAAQDVFKGQIKSIVDTKRDGAGR</sequence>
<dbReference type="Gene3D" id="1.10.8.60">
    <property type="match status" value="1"/>
</dbReference>
<dbReference type="InterPro" id="IPR003593">
    <property type="entry name" value="AAA+_ATPase"/>
</dbReference>
<evidence type="ECO:0000256" key="2">
    <source>
        <dbReference type="ARBA" id="ARBA00022679"/>
    </source>
</evidence>
<dbReference type="Proteomes" id="UP000830116">
    <property type="component" value="Chromosome"/>
</dbReference>
<dbReference type="Gene3D" id="3.40.50.300">
    <property type="entry name" value="P-loop containing nucleotide triphosphate hydrolases"/>
    <property type="match status" value="1"/>
</dbReference>
<keyword evidence="5" id="KW-0479">Metal-binding</keyword>
<comment type="function">
    <text evidence="11">DNA polymerase III is a complex, multichain enzyme responsible for most of the replicative synthesis in bacteria. This DNA polymerase also exhibits 3' to 5' exonuclease activity.</text>
</comment>
<evidence type="ECO:0000256" key="1">
    <source>
        <dbReference type="ARBA" id="ARBA00006360"/>
    </source>
</evidence>
<keyword evidence="6 11" id="KW-0547">Nucleotide-binding</keyword>
<keyword evidence="2 11" id="KW-0808">Transferase</keyword>
<dbReference type="GO" id="GO:0003887">
    <property type="term" value="F:DNA-directed DNA polymerase activity"/>
    <property type="evidence" value="ECO:0007669"/>
    <property type="project" value="UniProtKB-EC"/>
</dbReference>
<evidence type="ECO:0000256" key="5">
    <source>
        <dbReference type="ARBA" id="ARBA00022723"/>
    </source>
</evidence>
<dbReference type="EC" id="2.7.7.7" evidence="11"/>
<keyword evidence="4 11" id="KW-0235">DNA replication</keyword>
<evidence type="ECO:0000256" key="7">
    <source>
        <dbReference type="ARBA" id="ARBA00022833"/>
    </source>
</evidence>
<feature type="compositionally biased region" description="Low complexity" evidence="12">
    <location>
        <begin position="428"/>
        <end position="449"/>
    </location>
</feature>
<evidence type="ECO:0000256" key="9">
    <source>
        <dbReference type="ARBA" id="ARBA00022932"/>
    </source>
</evidence>
<evidence type="ECO:0000256" key="8">
    <source>
        <dbReference type="ARBA" id="ARBA00022840"/>
    </source>
</evidence>
<dbReference type="Gene3D" id="1.20.272.10">
    <property type="match status" value="1"/>
</dbReference>
<keyword evidence="7" id="KW-0862">Zinc</keyword>
<dbReference type="PANTHER" id="PTHR11669:SF0">
    <property type="entry name" value="PROTEIN STICHEL-LIKE 2"/>
    <property type="match status" value="1"/>
</dbReference>
<comment type="catalytic activity">
    <reaction evidence="10 11">
        <text>DNA(n) + a 2'-deoxyribonucleoside 5'-triphosphate = DNA(n+1) + diphosphate</text>
        <dbReference type="Rhea" id="RHEA:22508"/>
        <dbReference type="Rhea" id="RHEA-COMP:17339"/>
        <dbReference type="Rhea" id="RHEA-COMP:17340"/>
        <dbReference type="ChEBI" id="CHEBI:33019"/>
        <dbReference type="ChEBI" id="CHEBI:61560"/>
        <dbReference type="ChEBI" id="CHEBI:173112"/>
        <dbReference type="EC" id="2.7.7.7"/>
    </reaction>
</comment>
<evidence type="ECO:0000259" key="13">
    <source>
        <dbReference type="SMART" id="SM00382"/>
    </source>
</evidence>
<dbReference type="PRINTS" id="PR00300">
    <property type="entry name" value="CLPPROTEASEA"/>
</dbReference>
<comment type="subunit">
    <text evidence="11">DNA polymerase III contains a core (composed of alpha, epsilon and theta chains) that associates with a tau subunit. This core dimerizes to form the POLIII' complex. PolIII' associates with the gamma complex (composed of gamma, delta, delta', psi and chi chains) and with the beta chain to form the complete DNA polymerase III complex.</text>
</comment>
<dbReference type="SUPFAM" id="SSF48019">
    <property type="entry name" value="post-AAA+ oligomerization domain-like"/>
    <property type="match status" value="1"/>
</dbReference>
<accession>A0ABY4C6J3</accession>
<proteinExistence type="inferred from homology"/>
<evidence type="ECO:0000256" key="4">
    <source>
        <dbReference type="ARBA" id="ARBA00022705"/>
    </source>
</evidence>
<dbReference type="InterPro" id="IPR022754">
    <property type="entry name" value="DNA_pol_III_gamma-3"/>
</dbReference>
<keyword evidence="9 11" id="KW-0239">DNA-directed DNA polymerase</keyword>
<dbReference type="EMBL" id="CP093442">
    <property type="protein sequence ID" value="UOF00593.1"/>
    <property type="molecule type" value="Genomic_DNA"/>
</dbReference>
<dbReference type="Pfam" id="PF12169">
    <property type="entry name" value="DNA_pol3_gamma3"/>
    <property type="match status" value="1"/>
</dbReference>
<evidence type="ECO:0000256" key="11">
    <source>
        <dbReference type="RuleBase" id="RU364063"/>
    </source>
</evidence>
<dbReference type="InterPro" id="IPR027417">
    <property type="entry name" value="P-loop_NTPase"/>
</dbReference>
<dbReference type="CDD" id="cd00009">
    <property type="entry name" value="AAA"/>
    <property type="match status" value="1"/>
</dbReference>
<dbReference type="InterPro" id="IPR001270">
    <property type="entry name" value="ClpA/B"/>
</dbReference>
<keyword evidence="15" id="KW-1185">Reference proteome</keyword>
<dbReference type="SMART" id="SM00382">
    <property type="entry name" value="AAA"/>
    <property type="match status" value="1"/>
</dbReference>
<keyword evidence="8 11" id="KW-0067">ATP-binding</keyword>
<evidence type="ECO:0000256" key="10">
    <source>
        <dbReference type="ARBA" id="ARBA00049244"/>
    </source>
</evidence>
<evidence type="ECO:0000313" key="14">
    <source>
        <dbReference type="EMBL" id="UOF00593.1"/>
    </source>
</evidence>
<dbReference type="CDD" id="cd18137">
    <property type="entry name" value="HLD_clamp_pol_III_gamma_tau"/>
    <property type="match status" value="1"/>
</dbReference>
<dbReference type="InterPro" id="IPR012763">
    <property type="entry name" value="DNA_pol_III_sug/sutau_N"/>
</dbReference>
<dbReference type="NCBIfam" id="TIGR02397">
    <property type="entry name" value="dnaX_nterm"/>
    <property type="match status" value="1"/>
</dbReference>
<dbReference type="InterPro" id="IPR050238">
    <property type="entry name" value="DNA_Rep/Repair_Clamp_Loader"/>
</dbReference>
<evidence type="ECO:0000256" key="6">
    <source>
        <dbReference type="ARBA" id="ARBA00022741"/>
    </source>
</evidence>
<name>A0ABY4C6J3_9BACT</name>
<dbReference type="InterPro" id="IPR008921">
    <property type="entry name" value="DNA_pol3_clamp-load_cplx_C"/>
</dbReference>
<protein>
    <recommendedName>
        <fullName evidence="11">DNA polymerase III subunit gamma/tau</fullName>
        <ecNumber evidence="11">2.7.7.7</ecNumber>
    </recommendedName>
</protein>
<keyword evidence="3 11" id="KW-0548">Nucleotidyltransferase</keyword>
<dbReference type="Pfam" id="PF13177">
    <property type="entry name" value="DNA_pol3_delta2"/>
    <property type="match status" value="1"/>
</dbReference>
<dbReference type="PANTHER" id="PTHR11669">
    <property type="entry name" value="REPLICATION FACTOR C / DNA POLYMERASE III GAMMA-TAU SUBUNIT"/>
    <property type="match status" value="1"/>
</dbReference>
<dbReference type="Pfam" id="PF22608">
    <property type="entry name" value="DNAX_ATPase_lid"/>
    <property type="match status" value="1"/>
</dbReference>
<dbReference type="NCBIfam" id="NF004046">
    <property type="entry name" value="PRK05563.1"/>
    <property type="match status" value="1"/>
</dbReference>
<comment type="similarity">
    <text evidence="1 11">Belongs to the DnaX/STICHEL family.</text>
</comment>
<reference evidence="14" key="1">
    <citation type="submission" date="2022-03" db="EMBL/GenBank/DDBJ databases">
        <title>Genome Identification and Characterization of new species Bdellovibrio reynosense LBG001 sp. nov. from a Mexico soil sample.</title>
        <authorList>
            <person name="Camilli A."/>
            <person name="Ajao Y."/>
            <person name="Guo X."/>
        </authorList>
    </citation>
    <scope>NUCLEOTIDE SEQUENCE</scope>
    <source>
        <strain evidence="14">LBG001</strain>
    </source>
</reference>
<dbReference type="RefSeq" id="WP_243536700.1">
    <property type="nucleotide sequence ID" value="NZ_CP093442.1"/>
</dbReference>
<feature type="region of interest" description="Disordered" evidence="12">
    <location>
        <begin position="424"/>
        <end position="451"/>
    </location>
</feature>
<dbReference type="InterPro" id="IPR045085">
    <property type="entry name" value="HLD_clamp_pol_III_gamma_tau"/>
</dbReference>
<dbReference type="SUPFAM" id="SSF52540">
    <property type="entry name" value="P-loop containing nucleoside triphosphate hydrolases"/>
    <property type="match status" value="1"/>
</dbReference>
<evidence type="ECO:0000256" key="12">
    <source>
        <dbReference type="SAM" id="MobiDB-lite"/>
    </source>
</evidence>
<evidence type="ECO:0000256" key="3">
    <source>
        <dbReference type="ARBA" id="ARBA00022695"/>
    </source>
</evidence>
<feature type="domain" description="AAA+ ATPase" evidence="13">
    <location>
        <begin position="37"/>
        <end position="179"/>
    </location>
</feature>
<gene>
    <name evidence="11 14" type="primary">dnaX</name>
    <name evidence="14" type="ORF">MNR06_12880</name>
</gene>